<dbReference type="Gene3D" id="2.60.40.770">
    <property type="match status" value="1"/>
</dbReference>
<keyword evidence="3" id="KW-0964">Secreted</keyword>
<dbReference type="Pfam" id="PF02221">
    <property type="entry name" value="E1_DerP2_DerF2"/>
    <property type="match status" value="1"/>
</dbReference>
<evidence type="ECO:0000259" key="4">
    <source>
        <dbReference type="Pfam" id="PF02221"/>
    </source>
</evidence>
<organism evidence="5 6">
    <name type="scientific">Phlebotomus papatasi</name>
    <name type="common">Sandfly</name>
    <dbReference type="NCBI Taxonomy" id="29031"/>
    <lineage>
        <taxon>Eukaryota</taxon>
        <taxon>Metazoa</taxon>
        <taxon>Ecdysozoa</taxon>
        <taxon>Arthropoda</taxon>
        <taxon>Hexapoda</taxon>
        <taxon>Insecta</taxon>
        <taxon>Pterygota</taxon>
        <taxon>Neoptera</taxon>
        <taxon>Endopterygota</taxon>
        <taxon>Diptera</taxon>
        <taxon>Nematocera</taxon>
        <taxon>Psychodoidea</taxon>
        <taxon>Psychodidae</taxon>
        <taxon>Phlebotomus</taxon>
        <taxon>Phlebotomus</taxon>
    </lineage>
</organism>
<protein>
    <recommendedName>
        <fullName evidence="4">MD-2-related lipid-recognition domain-containing protein</fullName>
    </recommendedName>
</protein>
<evidence type="ECO:0000313" key="5">
    <source>
        <dbReference type="EnsemblMetazoa" id="PPAI007804-PA"/>
    </source>
</evidence>
<proteinExistence type="inferred from homology"/>
<dbReference type="Proteomes" id="UP000092462">
    <property type="component" value="Unassembled WGS sequence"/>
</dbReference>
<dbReference type="EnsemblMetazoa" id="PPAI007804-RA">
    <property type="protein sequence ID" value="PPAI007804-PA"/>
    <property type="gene ID" value="PPAI007804"/>
</dbReference>
<dbReference type="VEuPathDB" id="VectorBase:PPAPM1_005390"/>
<comment type="similarity">
    <text evidence="2">Belongs to the NPC2 family.</text>
</comment>
<keyword evidence="6" id="KW-1185">Reference proteome</keyword>
<dbReference type="InterPro" id="IPR003172">
    <property type="entry name" value="ML_dom"/>
</dbReference>
<dbReference type="AlphaFoldDB" id="A0A1B0DI20"/>
<evidence type="ECO:0000256" key="1">
    <source>
        <dbReference type="ARBA" id="ARBA00004613"/>
    </source>
</evidence>
<evidence type="ECO:0000313" key="6">
    <source>
        <dbReference type="Proteomes" id="UP000092462"/>
    </source>
</evidence>
<dbReference type="FunFam" id="2.60.40.770:FF:000001">
    <property type="entry name" value="NPC intracellular cholesterol transporter 2"/>
    <property type="match status" value="1"/>
</dbReference>
<comment type="subcellular location">
    <subcellularLocation>
        <location evidence="1">Secreted</location>
    </subcellularLocation>
</comment>
<dbReference type="VEuPathDB" id="VectorBase:PPAI007804"/>
<name>A0A1B0DI20_PHLPP</name>
<evidence type="ECO:0000256" key="2">
    <source>
        <dbReference type="ARBA" id="ARBA00006370"/>
    </source>
</evidence>
<sequence length="216" mass="23690">MFRYVFAVILLAGGISGDLMDGIYSCPNNVPLPLDVYVYGCEQLPCHVHNGEIVYFEMDFLVRNSTVTITPGVSIVLGPLEIPYELPEEYLIGCNSLIGDISCPLFANDVARYGLGMKVEAPVSGVTVNLEFWLEDDWGHRIVCYRREQRVDPPRTLENYAMVTSTAPHTTVSPVSRSRRLTPARTVTAIGTDGKSTNISISLMVSPCPATIGHPP</sequence>
<dbReference type="EMBL" id="AJVK01015442">
    <property type="status" value="NOT_ANNOTATED_CDS"/>
    <property type="molecule type" value="Genomic_DNA"/>
</dbReference>
<dbReference type="InterPro" id="IPR014756">
    <property type="entry name" value="Ig_E-set"/>
</dbReference>
<dbReference type="GO" id="GO:0005576">
    <property type="term" value="C:extracellular region"/>
    <property type="evidence" value="ECO:0007669"/>
    <property type="project" value="UniProtKB-SubCell"/>
</dbReference>
<accession>A0A1B0DI20</accession>
<feature type="domain" description="MD-2-related lipid-recognition" evidence="4">
    <location>
        <begin position="29"/>
        <end position="146"/>
    </location>
</feature>
<evidence type="ECO:0000256" key="3">
    <source>
        <dbReference type="ARBA" id="ARBA00022525"/>
    </source>
</evidence>
<dbReference type="SUPFAM" id="SSF81296">
    <property type="entry name" value="E set domains"/>
    <property type="match status" value="1"/>
</dbReference>
<reference evidence="5" key="1">
    <citation type="submission" date="2022-08" db="UniProtKB">
        <authorList>
            <consortium name="EnsemblMetazoa"/>
        </authorList>
    </citation>
    <scope>IDENTIFICATION</scope>
    <source>
        <strain evidence="5">Israel</strain>
    </source>
</reference>